<keyword evidence="3 7" id="KW-0732">Signal</keyword>
<comment type="subcellular location">
    <subcellularLocation>
        <location evidence="1">Membrane</location>
        <topology evidence="1">Lipid-anchor</topology>
        <topology evidence="1">GPI-anchor</topology>
    </subcellularLocation>
</comment>
<accession>A0A226DZ36</accession>
<keyword evidence="5" id="KW-0449">Lipoprotein</keyword>
<dbReference type="AlphaFoldDB" id="A0A226DZ36"/>
<evidence type="ECO:0000256" key="5">
    <source>
        <dbReference type="ARBA" id="ARBA00023288"/>
    </source>
</evidence>
<dbReference type="PANTHER" id="PTHR33562:SF2">
    <property type="entry name" value="PROTEIN QUIVER"/>
    <property type="match status" value="1"/>
</dbReference>
<evidence type="ECO:0000313" key="9">
    <source>
        <dbReference type="Proteomes" id="UP000198287"/>
    </source>
</evidence>
<organism evidence="8 9">
    <name type="scientific">Folsomia candida</name>
    <name type="common">Springtail</name>
    <dbReference type="NCBI Taxonomy" id="158441"/>
    <lineage>
        <taxon>Eukaryota</taxon>
        <taxon>Metazoa</taxon>
        <taxon>Ecdysozoa</taxon>
        <taxon>Arthropoda</taxon>
        <taxon>Hexapoda</taxon>
        <taxon>Collembola</taxon>
        <taxon>Entomobryomorpha</taxon>
        <taxon>Isotomoidea</taxon>
        <taxon>Isotomidae</taxon>
        <taxon>Proisotominae</taxon>
        <taxon>Folsomia</taxon>
    </lineage>
</organism>
<keyword evidence="9" id="KW-1185">Reference proteome</keyword>
<evidence type="ECO:0000256" key="4">
    <source>
        <dbReference type="ARBA" id="ARBA00023180"/>
    </source>
</evidence>
<gene>
    <name evidence="8" type="ORF">Fcan01_14888</name>
</gene>
<reference evidence="8 9" key="1">
    <citation type="submission" date="2015-12" db="EMBL/GenBank/DDBJ databases">
        <title>The genome of Folsomia candida.</title>
        <authorList>
            <person name="Faddeeva A."/>
            <person name="Derks M.F."/>
            <person name="Anvar Y."/>
            <person name="Smit S."/>
            <person name="Van Straalen N."/>
            <person name="Roelofs D."/>
        </authorList>
    </citation>
    <scope>NUCLEOTIDE SEQUENCE [LARGE SCALE GENOMIC DNA]</scope>
    <source>
        <strain evidence="8 9">VU population</strain>
        <tissue evidence="8">Whole body</tissue>
    </source>
</reference>
<protein>
    <submittedName>
        <fullName evidence="8">Uncharacterized protein</fullName>
    </submittedName>
</protein>
<dbReference type="Pfam" id="PF17064">
    <property type="entry name" value="QVR"/>
    <property type="match status" value="1"/>
</dbReference>
<feature type="chain" id="PRO_5012827408" evidence="7">
    <location>
        <begin position="17"/>
        <end position="182"/>
    </location>
</feature>
<dbReference type="GO" id="GO:0032222">
    <property type="term" value="P:regulation of synaptic transmission, cholinergic"/>
    <property type="evidence" value="ECO:0007669"/>
    <property type="project" value="InterPro"/>
</dbReference>
<keyword evidence="4" id="KW-0325">Glycoprotein</keyword>
<evidence type="ECO:0000256" key="7">
    <source>
        <dbReference type="SAM" id="SignalP"/>
    </source>
</evidence>
<dbReference type="InterPro" id="IPR050975">
    <property type="entry name" value="Sleep_regulator"/>
</dbReference>
<dbReference type="GO" id="GO:0098552">
    <property type="term" value="C:side of membrane"/>
    <property type="evidence" value="ECO:0007669"/>
    <property type="project" value="UniProtKB-KW"/>
</dbReference>
<dbReference type="OrthoDB" id="6496929at2759"/>
<dbReference type="Proteomes" id="UP000198287">
    <property type="component" value="Unassembled WGS sequence"/>
</dbReference>
<evidence type="ECO:0000256" key="2">
    <source>
        <dbReference type="ARBA" id="ARBA00022622"/>
    </source>
</evidence>
<dbReference type="PANTHER" id="PTHR33562">
    <property type="entry name" value="ATILLA, ISOFORM B-RELATED-RELATED"/>
    <property type="match status" value="1"/>
</dbReference>
<dbReference type="GO" id="GO:0030431">
    <property type="term" value="P:sleep"/>
    <property type="evidence" value="ECO:0007669"/>
    <property type="project" value="InterPro"/>
</dbReference>
<name>A0A226DZ36_FOLCA</name>
<feature type="signal peptide" evidence="7">
    <location>
        <begin position="1"/>
        <end position="16"/>
    </location>
</feature>
<dbReference type="EMBL" id="LNIX01000009">
    <property type="protein sequence ID" value="OXA50543.1"/>
    <property type="molecule type" value="Genomic_DNA"/>
</dbReference>
<keyword evidence="2" id="KW-0336">GPI-anchor</keyword>
<sequence length="182" mass="20214">MILIIILGIFFASGNALNCFVCNSAFDENCAARNPPLSFLVECSDLTAQPFPILHPHQNVSENDKRAINYNNTSNFKTGSNNEDADGTGSTSRNFTSCRKMDVTIPEQDNGGHVKHETVRIVRSCGWREKPETDVCRVISREGIINTHCTCLQDACNQGHVFSIPNYFYVMISAMNAIIAMF</sequence>
<keyword evidence="2" id="KW-0472">Membrane</keyword>
<evidence type="ECO:0000313" key="8">
    <source>
        <dbReference type="EMBL" id="OXA50543.1"/>
    </source>
</evidence>
<dbReference type="InterPro" id="IPR031424">
    <property type="entry name" value="QVR-like"/>
</dbReference>
<evidence type="ECO:0000256" key="6">
    <source>
        <dbReference type="SAM" id="MobiDB-lite"/>
    </source>
</evidence>
<proteinExistence type="predicted"/>
<evidence type="ECO:0000256" key="1">
    <source>
        <dbReference type="ARBA" id="ARBA00004589"/>
    </source>
</evidence>
<feature type="region of interest" description="Disordered" evidence="6">
    <location>
        <begin position="71"/>
        <end position="95"/>
    </location>
</feature>
<comment type="caution">
    <text evidence="8">The sequence shown here is derived from an EMBL/GenBank/DDBJ whole genome shotgun (WGS) entry which is preliminary data.</text>
</comment>
<evidence type="ECO:0000256" key="3">
    <source>
        <dbReference type="ARBA" id="ARBA00022729"/>
    </source>
</evidence>